<reference evidence="1 2" key="1">
    <citation type="submission" date="2024-01" db="EMBL/GenBank/DDBJ databases">
        <title>The genomes of 5 underutilized Papilionoideae crops provide insights into root nodulation and disease resistanc.</title>
        <authorList>
            <person name="Jiang F."/>
        </authorList>
    </citation>
    <scope>NUCLEOTIDE SEQUENCE [LARGE SCALE GENOMIC DNA]</scope>
    <source>
        <strain evidence="1">DUOXIRENSHENG_FW03</strain>
        <tissue evidence="1">Leaves</tissue>
    </source>
</reference>
<name>A0AAN9XV14_PSOTE</name>
<accession>A0AAN9XV14</accession>
<evidence type="ECO:0000313" key="2">
    <source>
        <dbReference type="Proteomes" id="UP001386955"/>
    </source>
</evidence>
<keyword evidence="2" id="KW-1185">Reference proteome</keyword>
<dbReference type="AlphaFoldDB" id="A0AAN9XV14"/>
<dbReference type="Proteomes" id="UP001386955">
    <property type="component" value="Unassembled WGS sequence"/>
</dbReference>
<sequence>MTDPNTRQEYQANVANAMKSTQSANEGHHGVYVKGLVTSHALSPRVFVKEHVSYRGSDGCLEEAEFWSTF</sequence>
<dbReference type="EMBL" id="JAYMYS010000001">
    <property type="protein sequence ID" value="KAK7411375.1"/>
    <property type="molecule type" value="Genomic_DNA"/>
</dbReference>
<proteinExistence type="predicted"/>
<comment type="caution">
    <text evidence="1">The sequence shown here is derived from an EMBL/GenBank/DDBJ whole genome shotgun (WGS) entry which is preliminary data.</text>
</comment>
<organism evidence="1 2">
    <name type="scientific">Psophocarpus tetragonolobus</name>
    <name type="common">Winged bean</name>
    <name type="synonym">Dolichos tetragonolobus</name>
    <dbReference type="NCBI Taxonomy" id="3891"/>
    <lineage>
        <taxon>Eukaryota</taxon>
        <taxon>Viridiplantae</taxon>
        <taxon>Streptophyta</taxon>
        <taxon>Embryophyta</taxon>
        <taxon>Tracheophyta</taxon>
        <taxon>Spermatophyta</taxon>
        <taxon>Magnoliopsida</taxon>
        <taxon>eudicotyledons</taxon>
        <taxon>Gunneridae</taxon>
        <taxon>Pentapetalae</taxon>
        <taxon>rosids</taxon>
        <taxon>fabids</taxon>
        <taxon>Fabales</taxon>
        <taxon>Fabaceae</taxon>
        <taxon>Papilionoideae</taxon>
        <taxon>50 kb inversion clade</taxon>
        <taxon>NPAAA clade</taxon>
        <taxon>indigoferoid/millettioid clade</taxon>
        <taxon>Phaseoleae</taxon>
        <taxon>Psophocarpus</taxon>
    </lineage>
</organism>
<evidence type="ECO:0000313" key="1">
    <source>
        <dbReference type="EMBL" id="KAK7411375.1"/>
    </source>
</evidence>
<protein>
    <submittedName>
        <fullName evidence="1">Uncharacterized protein</fullName>
    </submittedName>
</protein>
<gene>
    <name evidence="1" type="ORF">VNO78_02808</name>
</gene>